<feature type="domain" description="Metallo-beta-lactamase" evidence="1">
    <location>
        <begin position="51"/>
        <end position="233"/>
    </location>
</feature>
<dbReference type="AlphaFoldDB" id="A0A1H5H345"/>
<dbReference type="STRING" id="67331.SAMN04490357_7328"/>
<reference evidence="2" key="1">
    <citation type="submission" date="2016-10" db="EMBL/GenBank/DDBJ databases">
        <authorList>
            <person name="de Groot N.N."/>
        </authorList>
    </citation>
    <scope>NUCLEOTIDE SEQUENCE [LARGE SCALE GENOMIC DNA]</scope>
    <source>
        <strain evidence="2">DSM 40306</strain>
    </source>
</reference>
<dbReference type="EMBL" id="FNTD01000004">
    <property type="protein sequence ID" value="SEE22151.1"/>
    <property type="molecule type" value="Genomic_DNA"/>
</dbReference>
<dbReference type="InterPro" id="IPR050114">
    <property type="entry name" value="UPF0173_UPF0282_UlaG_hydrolase"/>
</dbReference>
<name>A0A1H5H345_9ACTN</name>
<dbReference type="Gene3D" id="3.60.15.10">
    <property type="entry name" value="Ribonuclease Z/Hydroxyacylglutathione hydrolase-like"/>
    <property type="match status" value="1"/>
</dbReference>
<dbReference type="PANTHER" id="PTHR43546">
    <property type="entry name" value="UPF0173 METAL-DEPENDENT HYDROLASE MJ1163-RELATED"/>
    <property type="match status" value="1"/>
</dbReference>
<gene>
    <name evidence="2" type="ORF">SAMN04490357_7328</name>
</gene>
<accession>A0A1H5H345</accession>
<dbReference type="InterPro" id="IPR036866">
    <property type="entry name" value="RibonucZ/Hydroxyglut_hydro"/>
</dbReference>
<evidence type="ECO:0000259" key="1">
    <source>
        <dbReference type="Pfam" id="PF12706"/>
    </source>
</evidence>
<protein>
    <submittedName>
        <fullName evidence="2">L-ascorbate metabolism protein UlaG, beta-lactamase superfamily</fullName>
    </submittedName>
</protein>
<dbReference type="Proteomes" id="UP000182375">
    <property type="component" value="Unassembled WGS sequence"/>
</dbReference>
<sequence length="280" mass="31338">MASFDDSAVDLHFIGNATVLLRYGDLTLLTDPNFLHRGEPAHLGYGLISRRLTEPALDPWELPRLDAVVLSHLHGDHWDRRARRHLDRSVPIVTTPHAARRLRSWQGFRQAGGLHTWESCTFRQGDAQVRVTSLPGRHSLQPVLRRLLPPVMGSMLEFGPRGGPARLRLYVSGDTLLHDGLEEIARRFPGADLAVLHLGGTTLPGGFVVTMDGAQGAELARRLDYRHVLPVHYDDYTVFRSPLDAFLTEARALGLQERLVHCLRGQYARVVASEERPAVR</sequence>
<organism evidence="2">
    <name type="scientific">Streptomyces misionensis</name>
    <dbReference type="NCBI Taxonomy" id="67331"/>
    <lineage>
        <taxon>Bacteria</taxon>
        <taxon>Bacillati</taxon>
        <taxon>Actinomycetota</taxon>
        <taxon>Actinomycetes</taxon>
        <taxon>Kitasatosporales</taxon>
        <taxon>Streptomycetaceae</taxon>
        <taxon>Streptomyces</taxon>
    </lineage>
</organism>
<evidence type="ECO:0000313" key="2">
    <source>
        <dbReference type="EMBL" id="SEE22151.1"/>
    </source>
</evidence>
<dbReference type="PANTHER" id="PTHR43546:SF7">
    <property type="entry name" value="METALLO-BETA-LACTAMASE DOMAIN-CONTAINING PROTEIN"/>
    <property type="match status" value="1"/>
</dbReference>
<dbReference type="RefSeq" id="WP_074995682.1">
    <property type="nucleotide sequence ID" value="NZ_FNTD01000004.1"/>
</dbReference>
<dbReference type="GeneID" id="95516318"/>
<dbReference type="Pfam" id="PF12706">
    <property type="entry name" value="Lactamase_B_2"/>
    <property type="match status" value="1"/>
</dbReference>
<proteinExistence type="predicted"/>
<dbReference type="InterPro" id="IPR001279">
    <property type="entry name" value="Metallo-B-lactamas"/>
</dbReference>
<dbReference type="SUPFAM" id="SSF56281">
    <property type="entry name" value="Metallo-hydrolase/oxidoreductase"/>
    <property type="match status" value="1"/>
</dbReference>